<feature type="transmembrane region" description="Helical" evidence="7">
    <location>
        <begin position="164"/>
        <end position="190"/>
    </location>
</feature>
<evidence type="ECO:0000259" key="9">
    <source>
        <dbReference type="PROSITE" id="PS51352"/>
    </source>
</evidence>
<dbReference type="SUPFAM" id="SSF74863">
    <property type="entry name" value="Thiol:disulfide interchange protein DsbD, N-terminal domain (DsbD-alpha)"/>
    <property type="match status" value="1"/>
</dbReference>
<feature type="transmembrane region" description="Helical" evidence="7">
    <location>
        <begin position="386"/>
        <end position="405"/>
    </location>
</feature>
<evidence type="ECO:0000256" key="4">
    <source>
        <dbReference type="ARBA" id="ARBA00022748"/>
    </source>
</evidence>
<dbReference type="InterPro" id="IPR013766">
    <property type="entry name" value="Thioredoxin_domain"/>
</dbReference>
<dbReference type="InterPro" id="IPR028250">
    <property type="entry name" value="DsbDN"/>
</dbReference>
<keyword evidence="4" id="KW-0201">Cytochrome c-type biogenesis</keyword>
<feature type="chain" id="PRO_5035225996" evidence="8">
    <location>
        <begin position="24"/>
        <end position="574"/>
    </location>
</feature>
<dbReference type="GO" id="GO:0017004">
    <property type="term" value="P:cytochrome complex assembly"/>
    <property type="evidence" value="ECO:0007669"/>
    <property type="project" value="UniProtKB-KW"/>
</dbReference>
<dbReference type="Pfam" id="PF00085">
    <property type="entry name" value="Thioredoxin"/>
    <property type="match status" value="1"/>
</dbReference>
<dbReference type="InterPro" id="IPR003834">
    <property type="entry name" value="Cyt_c_assmbl_TM_dom"/>
</dbReference>
<dbReference type="EMBL" id="BMJS01000032">
    <property type="protein sequence ID" value="GGG04646.1"/>
    <property type="molecule type" value="Genomic_DNA"/>
</dbReference>
<dbReference type="GO" id="GO:0005886">
    <property type="term" value="C:plasma membrane"/>
    <property type="evidence" value="ECO:0007669"/>
    <property type="project" value="UniProtKB-SubCell"/>
</dbReference>
<feature type="signal peptide" evidence="8">
    <location>
        <begin position="1"/>
        <end position="23"/>
    </location>
</feature>
<dbReference type="PANTHER" id="PTHR32234:SF0">
    <property type="entry name" value="THIOL:DISULFIDE INTERCHANGE PROTEIN DSBD"/>
    <property type="match status" value="1"/>
</dbReference>
<feature type="transmembrane region" description="Helical" evidence="7">
    <location>
        <begin position="202"/>
        <end position="229"/>
    </location>
</feature>
<dbReference type="PANTHER" id="PTHR32234">
    <property type="entry name" value="THIOL:DISULFIDE INTERCHANGE PROTEIN DSBD"/>
    <property type="match status" value="1"/>
</dbReference>
<reference evidence="10" key="1">
    <citation type="journal article" date="2014" name="Int. J. Syst. Evol. Microbiol.">
        <title>Complete genome sequence of Corynebacterium casei LMG S-19264T (=DSM 44701T), isolated from a smear-ripened cheese.</title>
        <authorList>
            <consortium name="US DOE Joint Genome Institute (JGI-PGF)"/>
            <person name="Walter F."/>
            <person name="Albersmeier A."/>
            <person name="Kalinowski J."/>
            <person name="Ruckert C."/>
        </authorList>
    </citation>
    <scope>NUCLEOTIDE SEQUENCE</scope>
    <source>
        <strain evidence="10">CGMCC 1.15758</strain>
    </source>
</reference>
<keyword evidence="6 7" id="KW-0472">Membrane</keyword>
<keyword evidence="3 7" id="KW-0812">Transmembrane</keyword>
<dbReference type="PROSITE" id="PS51352">
    <property type="entry name" value="THIOREDOXIN_2"/>
    <property type="match status" value="1"/>
</dbReference>
<gene>
    <name evidence="10" type="primary">dsbD</name>
    <name evidence="10" type="ORF">GCM10010995_22610</name>
</gene>
<feature type="transmembrane region" description="Helical" evidence="7">
    <location>
        <begin position="320"/>
        <end position="341"/>
    </location>
</feature>
<dbReference type="AlphaFoldDB" id="A0A8J3EA87"/>
<evidence type="ECO:0000256" key="5">
    <source>
        <dbReference type="ARBA" id="ARBA00022989"/>
    </source>
</evidence>
<sequence>MFLRQLNCLLFLLVFSLFGFANANNFLASSNFSNIDLFNSPEQSFNKLSVIETKNKGEITLCWRIPKGQYLYKNKISIQLQHADQAKLGEIYFPPATTHPVFKNEPVYTNQVLLRIPLSGEITPNSKLEVKYQSCDTNLCHLPQVKEIIIDQNVLPYEQNDFNWLGILALLGVGLLLAFTPCVLPMLPIISAIVVGKNHSKFYSFLLALSYVLGMSVMYAILGIIISSIGLSFQIFFQQSWVIILLAALFAILALSMFGAFQIQLPQALSARLGQSQHNIKTGGIFASFLMGAIASLVLSPCTSAPLIGVLTTIVQTGDILYGGAALFALGFGMGVPLMLIALGLKRFVPKSGAWMQEIKVIFGFAMLAMAIFLLSRITLLETIVFSLYALLISAYLLYLVYASVISASIQQKTKHFIAAIILFLALLTIVANHTLHTTNKPSIASTQNDFTTVFNSQELKQQVTLALKTHQYVLIDYFAHWCENCLKLKAILLSPIMQDYFKKNNIKVIKVDVSDYNANSTALLKTANVLGLPTLILRNQQNNEIKRIAGVVDVNTLKQQFNTVLSKEHASIN</sequence>
<feature type="domain" description="Thioredoxin" evidence="9">
    <location>
        <begin position="425"/>
        <end position="567"/>
    </location>
</feature>
<evidence type="ECO:0000313" key="10">
    <source>
        <dbReference type="EMBL" id="GGG04646.1"/>
    </source>
</evidence>
<keyword evidence="8" id="KW-0732">Signal</keyword>
<protein>
    <submittedName>
        <fullName evidence="10">Thiol:disulfide interchange protein DsbD</fullName>
    </submittedName>
</protein>
<dbReference type="SUPFAM" id="SSF52833">
    <property type="entry name" value="Thioredoxin-like"/>
    <property type="match status" value="1"/>
</dbReference>
<dbReference type="GO" id="GO:0045454">
    <property type="term" value="P:cell redox homeostasis"/>
    <property type="evidence" value="ECO:0007669"/>
    <property type="project" value="TreeGrafter"/>
</dbReference>
<dbReference type="RefSeq" id="WP_170137228.1">
    <property type="nucleotide sequence ID" value="NZ_BMJS01000032.1"/>
</dbReference>
<evidence type="ECO:0000256" key="2">
    <source>
        <dbReference type="ARBA" id="ARBA00022475"/>
    </source>
</evidence>
<evidence type="ECO:0000256" key="8">
    <source>
        <dbReference type="SAM" id="SignalP"/>
    </source>
</evidence>
<reference evidence="10" key="2">
    <citation type="submission" date="2020-09" db="EMBL/GenBank/DDBJ databases">
        <authorList>
            <person name="Sun Q."/>
            <person name="Zhou Y."/>
        </authorList>
    </citation>
    <scope>NUCLEOTIDE SEQUENCE</scope>
    <source>
        <strain evidence="10">CGMCC 1.15758</strain>
    </source>
</reference>
<evidence type="ECO:0000256" key="7">
    <source>
        <dbReference type="SAM" id="Phobius"/>
    </source>
</evidence>
<keyword evidence="2" id="KW-1003">Cell membrane</keyword>
<dbReference type="Proteomes" id="UP000636949">
    <property type="component" value="Unassembled WGS sequence"/>
</dbReference>
<evidence type="ECO:0000256" key="1">
    <source>
        <dbReference type="ARBA" id="ARBA00004651"/>
    </source>
</evidence>
<dbReference type="NCBIfam" id="NF001419">
    <property type="entry name" value="PRK00293.1"/>
    <property type="match status" value="1"/>
</dbReference>
<dbReference type="Gene3D" id="3.40.30.10">
    <property type="entry name" value="Glutaredoxin"/>
    <property type="match status" value="1"/>
</dbReference>
<feature type="transmembrane region" description="Helical" evidence="7">
    <location>
        <begin position="241"/>
        <end position="263"/>
    </location>
</feature>
<keyword evidence="11" id="KW-1185">Reference proteome</keyword>
<evidence type="ECO:0000256" key="3">
    <source>
        <dbReference type="ARBA" id="ARBA00022692"/>
    </source>
</evidence>
<dbReference type="Gene3D" id="2.60.40.1250">
    <property type="entry name" value="Thiol:disulfide interchange protein DsbD, N-terminal domain"/>
    <property type="match status" value="1"/>
</dbReference>
<name>A0A8J3EA87_9GAMM</name>
<dbReference type="Pfam" id="PF02683">
    <property type="entry name" value="DsbD_TM"/>
    <property type="match status" value="1"/>
</dbReference>
<keyword evidence="5 7" id="KW-1133">Transmembrane helix</keyword>
<feature type="transmembrane region" description="Helical" evidence="7">
    <location>
        <begin position="284"/>
        <end position="308"/>
    </location>
</feature>
<evidence type="ECO:0000256" key="6">
    <source>
        <dbReference type="ARBA" id="ARBA00023136"/>
    </source>
</evidence>
<dbReference type="InterPro" id="IPR036249">
    <property type="entry name" value="Thioredoxin-like_sf"/>
</dbReference>
<comment type="caution">
    <text evidence="10">The sequence shown here is derived from an EMBL/GenBank/DDBJ whole genome shotgun (WGS) entry which is preliminary data.</text>
</comment>
<organism evidence="10 11">
    <name type="scientific">Cysteiniphilum litorale</name>
    <dbReference type="NCBI Taxonomy" id="2056700"/>
    <lineage>
        <taxon>Bacteria</taxon>
        <taxon>Pseudomonadati</taxon>
        <taxon>Pseudomonadota</taxon>
        <taxon>Gammaproteobacteria</taxon>
        <taxon>Thiotrichales</taxon>
        <taxon>Fastidiosibacteraceae</taxon>
        <taxon>Cysteiniphilum</taxon>
    </lineage>
</organism>
<feature type="transmembrane region" description="Helical" evidence="7">
    <location>
        <begin position="417"/>
        <end position="436"/>
    </location>
</feature>
<dbReference type="GO" id="GO:0015035">
    <property type="term" value="F:protein-disulfide reductase activity"/>
    <property type="evidence" value="ECO:0007669"/>
    <property type="project" value="TreeGrafter"/>
</dbReference>
<feature type="transmembrane region" description="Helical" evidence="7">
    <location>
        <begin position="361"/>
        <end position="380"/>
    </location>
</feature>
<accession>A0A8J3EA87</accession>
<dbReference type="InterPro" id="IPR036929">
    <property type="entry name" value="DsbDN_sf"/>
</dbReference>
<dbReference type="Pfam" id="PF11412">
    <property type="entry name" value="DsbD_N"/>
    <property type="match status" value="1"/>
</dbReference>
<proteinExistence type="predicted"/>
<evidence type="ECO:0000313" key="11">
    <source>
        <dbReference type="Proteomes" id="UP000636949"/>
    </source>
</evidence>
<comment type="subcellular location">
    <subcellularLocation>
        <location evidence="1">Cell membrane</location>
        <topology evidence="1">Multi-pass membrane protein</topology>
    </subcellularLocation>
</comment>